<evidence type="ECO:0000313" key="2">
    <source>
        <dbReference type="Proteomes" id="UP000252085"/>
    </source>
</evidence>
<dbReference type="Pfam" id="PF13431">
    <property type="entry name" value="TPR_17"/>
    <property type="match status" value="1"/>
</dbReference>
<evidence type="ECO:0000313" key="1">
    <source>
        <dbReference type="EMBL" id="RCJ33933.1"/>
    </source>
</evidence>
<sequence length="63" mass="7112">MEQKATSAKEVKNYEEAANIWRSLIERDPKNSSAYAKLADILSNQGKIAETIATYRQLIKIKA</sequence>
<proteinExistence type="predicted"/>
<dbReference type="SUPFAM" id="SSF48452">
    <property type="entry name" value="TPR-like"/>
    <property type="match status" value="1"/>
</dbReference>
<name>A0A367RE17_NOSPU</name>
<accession>A0A367RE17</accession>
<dbReference type="AlphaFoldDB" id="A0A367RE17"/>
<gene>
    <name evidence="1" type="ORF">A6769_23075</name>
</gene>
<comment type="caution">
    <text evidence="1">The sequence shown here is derived from an EMBL/GenBank/DDBJ whole genome shotgun (WGS) entry which is preliminary data.</text>
</comment>
<dbReference type="EMBL" id="LXQE01000157">
    <property type="protein sequence ID" value="RCJ33933.1"/>
    <property type="molecule type" value="Genomic_DNA"/>
</dbReference>
<protein>
    <submittedName>
        <fullName evidence="1">Uncharacterized protein</fullName>
    </submittedName>
</protein>
<organism evidence="1 2">
    <name type="scientific">Nostoc punctiforme NIES-2108</name>
    <dbReference type="NCBI Taxonomy" id="1356359"/>
    <lineage>
        <taxon>Bacteria</taxon>
        <taxon>Bacillati</taxon>
        <taxon>Cyanobacteriota</taxon>
        <taxon>Cyanophyceae</taxon>
        <taxon>Nostocales</taxon>
        <taxon>Nostocaceae</taxon>
        <taxon>Nostoc</taxon>
    </lineage>
</organism>
<dbReference type="Proteomes" id="UP000252085">
    <property type="component" value="Unassembled WGS sequence"/>
</dbReference>
<dbReference type="InterPro" id="IPR011990">
    <property type="entry name" value="TPR-like_helical_dom_sf"/>
</dbReference>
<reference evidence="1 2" key="1">
    <citation type="submission" date="2016-04" db="EMBL/GenBank/DDBJ databases">
        <authorList>
            <person name="Evans L.H."/>
            <person name="Alamgir A."/>
            <person name="Owens N."/>
            <person name="Weber N.D."/>
            <person name="Virtaneva K."/>
            <person name="Barbian K."/>
            <person name="Babar A."/>
            <person name="Rosenke K."/>
        </authorList>
    </citation>
    <scope>NUCLEOTIDE SEQUENCE [LARGE SCALE GENOMIC DNA]</scope>
    <source>
        <strain evidence="1">NIES-2108</strain>
    </source>
</reference>
<dbReference type="Gene3D" id="1.25.40.10">
    <property type="entry name" value="Tetratricopeptide repeat domain"/>
    <property type="match status" value="1"/>
</dbReference>